<feature type="chain" id="PRO_5020215638" evidence="1">
    <location>
        <begin position="28"/>
        <end position="299"/>
    </location>
</feature>
<evidence type="ECO:0000313" key="2">
    <source>
        <dbReference type="EMBL" id="TIX50112.1"/>
    </source>
</evidence>
<sequence length="299" mass="32454">MNIKTKLTASVTAIGLALAGCASTAGAETTAAAAPTGPALWQLSDEDTTVYLFGTVHVLPANVDWYDARIERAFTASDTLVTEVDLTDQAGMATILAEKAMFTDGSALRSLMSEENRAEYDALMTTLGLPSAAFDPFEPWFAALNLGVLPLLQAGYDPTSGVEMALEARAGDKTRDALESIDQQIALFDDMDLEYQLTYLDSTVESADELVPMIDSMVAEWLEGDADTLAEMMNSEMDDSYLYNRLLIDRNSNWVEWIEQRMDEPGTVFIAVGAGHLAGEGSVQDQLEQRGHAVTRITE</sequence>
<dbReference type="PANTHER" id="PTHR40590">
    <property type="entry name" value="CYTOPLASMIC PROTEIN-RELATED"/>
    <property type="match status" value="1"/>
</dbReference>
<dbReference type="PROSITE" id="PS51257">
    <property type="entry name" value="PROKAR_LIPOPROTEIN"/>
    <property type="match status" value="1"/>
</dbReference>
<reference evidence="2 3" key="1">
    <citation type="submission" date="2019-04" db="EMBL/GenBank/DDBJ databases">
        <title>Altererythrobacter aquimixticola sp. nov., isolated from sediment of junction between the ocean and a freshwater spring.</title>
        <authorList>
            <person name="Yoon J.-H."/>
        </authorList>
    </citation>
    <scope>NUCLEOTIDE SEQUENCE [LARGE SCALE GENOMIC DNA]</scope>
    <source>
        <strain evidence="2 3">SSKS-13</strain>
    </source>
</reference>
<evidence type="ECO:0000256" key="1">
    <source>
        <dbReference type="SAM" id="SignalP"/>
    </source>
</evidence>
<accession>A0A4T3EZC9</accession>
<keyword evidence="3" id="KW-1185">Reference proteome</keyword>
<feature type="signal peptide" evidence="1">
    <location>
        <begin position="1"/>
        <end position="27"/>
    </location>
</feature>
<comment type="caution">
    <text evidence="2">The sequence shown here is derived from an EMBL/GenBank/DDBJ whole genome shotgun (WGS) entry which is preliminary data.</text>
</comment>
<organism evidence="2 3">
    <name type="scientific">Alteraurantiacibacter aquimixticola</name>
    <dbReference type="NCBI Taxonomy" id="2489173"/>
    <lineage>
        <taxon>Bacteria</taxon>
        <taxon>Pseudomonadati</taxon>
        <taxon>Pseudomonadota</taxon>
        <taxon>Alphaproteobacteria</taxon>
        <taxon>Sphingomonadales</taxon>
        <taxon>Erythrobacteraceae</taxon>
        <taxon>Alteraurantiacibacter</taxon>
    </lineage>
</organism>
<dbReference type="Pfam" id="PF01963">
    <property type="entry name" value="TraB_PrgY_gumN"/>
    <property type="match status" value="1"/>
</dbReference>
<proteinExistence type="predicted"/>
<dbReference type="PANTHER" id="PTHR40590:SF1">
    <property type="entry name" value="CYTOPLASMIC PROTEIN"/>
    <property type="match status" value="1"/>
</dbReference>
<dbReference type="InterPro" id="IPR047111">
    <property type="entry name" value="YbaP-like"/>
</dbReference>
<dbReference type="EMBL" id="SSHH01000002">
    <property type="protein sequence ID" value="TIX50112.1"/>
    <property type="molecule type" value="Genomic_DNA"/>
</dbReference>
<keyword evidence="1" id="KW-0732">Signal</keyword>
<dbReference type="OrthoDB" id="9806326at2"/>
<gene>
    <name evidence="2" type="ORF">E5222_07385</name>
</gene>
<protein>
    <submittedName>
        <fullName evidence="2">TraB/GumN family protein</fullName>
    </submittedName>
</protein>
<evidence type="ECO:0000313" key="3">
    <source>
        <dbReference type="Proteomes" id="UP000309389"/>
    </source>
</evidence>
<dbReference type="InterPro" id="IPR002816">
    <property type="entry name" value="TraB/PrgY/GumN_fam"/>
</dbReference>
<dbReference type="RefSeq" id="WP_136693132.1">
    <property type="nucleotide sequence ID" value="NZ_SSHH01000002.1"/>
</dbReference>
<dbReference type="CDD" id="cd14789">
    <property type="entry name" value="Tiki"/>
    <property type="match status" value="1"/>
</dbReference>
<name>A0A4T3EZC9_9SPHN</name>
<dbReference type="AlphaFoldDB" id="A0A4T3EZC9"/>
<dbReference type="Proteomes" id="UP000309389">
    <property type="component" value="Unassembled WGS sequence"/>
</dbReference>